<evidence type="ECO:0000313" key="1">
    <source>
        <dbReference type="EMBL" id="ERG93838.1"/>
    </source>
</evidence>
<evidence type="ECO:0000313" key="2">
    <source>
        <dbReference type="Proteomes" id="UP000030710"/>
    </source>
</evidence>
<sequence length="27" mass="2841">GNETLSIGGFGAQILTQEGTFMLLFPV</sequence>
<dbReference type="AlphaFoldDB" id="U1NB40"/>
<feature type="non-terminal residue" evidence="1">
    <location>
        <position position="1"/>
    </location>
</feature>
<gene>
    <name evidence="1" type="ORF">J07HQW2_00272</name>
</gene>
<accession>U1NB40</accession>
<reference evidence="1 2" key="1">
    <citation type="journal article" date="2013" name="PLoS ONE">
        <title>Assembly-driven community genomics of a hypersaline microbial ecosystem.</title>
        <authorList>
            <person name="Podell S."/>
            <person name="Ugalde J.A."/>
            <person name="Narasingarao P."/>
            <person name="Banfield J.F."/>
            <person name="Heidelberg K.B."/>
            <person name="Allen E.E."/>
        </authorList>
    </citation>
    <scope>NUCLEOTIDE SEQUENCE [LARGE SCALE GENOMIC DNA]</scope>
    <source>
        <strain evidence="2">J07HQW2</strain>
    </source>
</reference>
<dbReference type="EMBL" id="KE356561">
    <property type="protein sequence ID" value="ERG93838.1"/>
    <property type="molecule type" value="Genomic_DNA"/>
</dbReference>
<dbReference type="HOGENOM" id="CLU_3413627_0_0_2"/>
<name>U1NB40_9EURY</name>
<proteinExistence type="predicted"/>
<protein>
    <submittedName>
        <fullName evidence="1">Uncharacterized protein</fullName>
    </submittedName>
</protein>
<organism evidence="1 2">
    <name type="scientific">Haloquadratum walsbyi J07HQW2</name>
    <dbReference type="NCBI Taxonomy" id="1238425"/>
    <lineage>
        <taxon>Archaea</taxon>
        <taxon>Methanobacteriati</taxon>
        <taxon>Methanobacteriota</taxon>
        <taxon>Stenosarchaea group</taxon>
        <taxon>Halobacteria</taxon>
        <taxon>Halobacteriales</taxon>
        <taxon>Haloferacaceae</taxon>
        <taxon>Haloquadratum</taxon>
    </lineage>
</organism>
<dbReference type="Proteomes" id="UP000030710">
    <property type="component" value="Unassembled WGS sequence"/>
</dbReference>